<protein>
    <recommendedName>
        <fullName evidence="8">Ig-like domain-containing protein</fullName>
    </recommendedName>
</protein>
<dbReference type="Bgee" id="ENSLOCG00000010894">
    <property type="expression patterns" value="Expressed in pharyngeal gill and 4 other cell types or tissues"/>
</dbReference>
<evidence type="ECO:0000313" key="9">
    <source>
        <dbReference type="Ensembl" id="ENSLOCP00000013366.1"/>
    </source>
</evidence>
<keyword evidence="10" id="KW-1185">Reference proteome</keyword>
<evidence type="ECO:0000256" key="7">
    <source>
        <dbReference type="ARBA" id="ARBA00023180"/>
    </source>
</evidence>
<keyword evidence="6" id="KW-1015">Disulfide bond</keyword>
<dbReference type="SUPFAM" id="SSF48726">
    <property type="entry name" value="Immunoglobulin"/>
    <property type="match status" value="2"/>
</dbReference>
<evidence type="ECO:0000256" key="4">
    <source>
        <dbReference type="ARBA" id="ARBA00022859"/>
    </source>
</evidence>
<dbReference type="SMART" id="SM00409">
    <property type="entry name" value="IG"/>
    <property type="match status" value="2"/>
</dbReference>
<dbReference type="PROSITE" id="PS50835">
    <property type="entry name" value="IG_LIKE"/>
    <property type="match status" value="2"/>
</dbReference>
<organism evidence="9 10">
    <name type="scientific">Lepisosteus oculatus</name>
    <name type="common">Spotted gar</name>
    <dbReference type="NCBI Taxonomy" id="7918"/>
    <lineage>
        <taxon>Eukaryota</taxon>
        <taxon>Metazoa</taxon>
        <taxon>Chordata</taxon>
        <taxon>Craniata</taxon>
        <taxon>Vertebrata</taxon>
        <taxon>Euteleostomi</taxon>
        <taxon>Actinopterygii</taxon>
        <taxon>Neopterygii</taxon>
        <taxon>Holostei</taxon>
        <taxon>Semionotiformes</taxon>
        <taxon>Lepisosteidae</taxon>
        <taxon>Lepisosteus</taxon>
    </lineage>
</organism>
<dbReference type="SMART" id="SM00406">
    <property type="entry name" value="IGv"/>
    <property type="match status" value="2"/>
</dbReference>
<keyword evidence="2" id="KW-1003">Cell membrane</keyword>
<dbReference type="PANTHER" id="PTHR19433">
    <property type="entry name" value="T-CELL RECEPTOR ALPHA CHAIN V REGION-RELATED"/>
    <property type="match status" value="1"/>
</dbReference>
<feature type="domain" description="Ig-like" evidence="8">
    <location>
        <begin position="107"/>
        <end position="201"/>
    </location>
</feature>
<evidence type="ECO:0000259" key="8">
    <source>
        <dbReference type="PROSITE" id="PS50835"/>
    </source>
</evidence>
<dbReference type="Ensembl" id="ENSLOCT00000013394.1">
    <property type="protein sequence ID" value="ENSLOCP00000013366.1"/>
    <property type="gene ID" value="ENSLOCG00000010894.1"/>
</dbReference>
<dbReference type="Proteomes" id="UP000018468">
    <property type="component" value="Linkage group LG14"/>
</dbReference>
<reference evidence="9" key="3">
    <citation type="submission" date="2025-09" db="UniProtKB">
        <authorList>
            <consortium name="Ensembl"/>
        </authorList>
    </citation>
    <scope>IDENTIFICATION</scope>
</reference>
<dbReference type="GO" id="GO:0005886">
    <property type="term" value="C:plasma membrane"/>
    <property type="evidence" value="ECO:0007669"/>
    <property type="project" value="UniProtKB-SubCell"/>
</dbReference>
<dbReference type="GO" id="GO:0002376">
    <property type="term" value="P:immune system process"/>
    <property type="evidence" value="ECO:0007669"/>
    <property type="project" value="UniProtKB-KW"/>
</dbReference>
<evidence type="ECO:0000256" key="3">
    <source>
        <dbReference type="ARBA" id="ARBA00022729"/>
    </source>
</evidence>
<evidence type="ECO:0000256" key="2">
    <source>
        <dbReference type="ARBA" id="ARBA00022475"/>
    </source>
</evidence>
<dbReference type="CDD" id="cd00099">
    <property type="entry name" value="IgV"/>
    <property type="match status" value="1"/>
</dbReference>
<dbReference type="Pfam" id="PF07686">
    <property type="entry name" value="V-set"/>
    <property type="match status" value="2"/>
</dbReference>
<dbReference type="PANTHER" id="PTHR19433:SF133">
    <property type="entry name" value="IMMUNE-TYPE RECEPTOR 5 PRECURSOR-RELATED"/>
    <property type="match status" value="1"/>
</dbReference>
<proteinExistence type="predicted"/>
<evidence type="ECO:0000313" key="10">
    <source>
        <dbReference type="Proteomes" id="UP000018468"/>
    </source>
</evidence>
<keyword evidence="3" id="KW-0732">Signal</keyword>
<accession>W5MYA7</accession>
<sequence length="251" mass="28797">LGSQVTLHCYLSKEKADYTVWLKQRIGQKPQYIAMYYSNLKRAMFYDQFKDNPRFMVKNDKKQFHLMISRTQPSDTAMYYCGIIRTSHVHFGNGTFLKIQGSELIRWSVTQQLVSVPVQPGDNVTLQCTIHTETCPDQHDVYWFRNSSKEPFPKIIYTNGSKSDQECERNSLVGFHTQCCVYNLPKMNLSHSDAGTYYCAVATCDGLLFGNGTLLEITGRFLLKHFISPSSTHFTNGMKVLRNSLLCPVEE</sequence>
<dbReference type="InterPro" id="IPR003599">
    <property type="entry name" value="Ig_sub"/>
</dbReference>
<dbReference type="InterPro" id="IPR007110">
    <property type="entry name" value="Ig-like_dom"/>
</dbReference>
<dbReference type="HOGENOM" id="CLU_055459_1_0_1"/>
<name>W5MYA7_LEPOC</name>
<dbReference type="InterPro" id="IPR036179">
    <property type="entry name" value="Ig-like_dom_sf"/>
</dbReference>
<dbReference type="InterPro" id="IPR052051">
    <property type="entry name" value="TCR_complex_component"/>
</dbReference>
<dbReference type="GeneTree" id="ENSGT01030000234530"/>
<dbReference type="AlphaFoldDB" id="W5MYA7"/>
<dbReference type="Gene3D" id="2.60.40.10">
    <property type="entry name" value="Immunoglobulins"/>
    <property type="match status" value="2"/>
</dbReference>
<dbReference type="EMBL" id="AHAT01036087">
    <property type="status" value="NOT_ANNOTATED_CDS"/>
    <property type="molecule type" value="Genomic_DNA"/>
</dbReference>
<reference evidence="9" key="2">
    <citation type="submission" date="2025-08" db="UniProtKB">
        <authorList>
            <consortium name="Ensembl"/>
        </authorList>
    </citation>
    <scope>IDENTIFICATION</scope>
</reference>
<evidence type="ECO:0000256" key="5">
    <source>
        <dbReference type="ARBA" id="ARBA00023136"/>
    </source>
</evidence>
<dbReference type="InterPro" id="IPR013783">
    <property type="entry name" value="Ig-like_fold"/>
</dbReference>
<evidence type="ECO:0000256" key="6">
    <source>
        <dbReference type="ARBA" id="ARBA00023157"/>
    </source>
</evidence>
<keyword evidence="4" id="KW-0391">Immunity</keyword>
<keyword evidence="7" id="KW-0325">Glycoprotein</keyword>
<reference evidence="10" key="1">
    <citation type="submission" date="2011-12" db="EMBL/GenBank/DDBJ databases">
        <title>The Draft Genome of Lepisosteus oculatus.</title>
        <authorList>
            <consortium name="The Broad Institute Genome Assembly &amp; Analysis Group"/>
            <consortium name="Computational R&amp;D Group"/>
            <consortium name="and Sequencing Platform"/>
            <person name="Di Palma F."/>
            <person name="Alfoldi J."/>
            <person name="Johnson J."/>
            <person name="Berlin A."/>
            <person name="Gnerre S."/>
            <person name="Jaffe D."/>
            <person name="MacCallum I."/>
            <person name="Young S."/>
            <person name="Walker B.J."/>
            <person name="Lander E.S."/>
            <person name="Lindblad-Toh K."/>
        </authorList>
    </citation>
    <scope>NUCLEOTIDE SEQUENCE [LARGE SCALE GENOMIC DNA]</scope>
</reference>
<feature type="domain" description="Ig-like" evidence="8">
    <location>
        <begin position="1"/>
        <end position="81"/>
    </location>
</feature>
<dbReference type="InterPro" id="IPR013106">
    <property type="entry name" value="Ig_V-set"/>
</dbReference>
<comment type="subcellular location">
    <subcellularLocation>
        <location evidence="1">Cell membrane</location>
    </subcellularLocation>
</comment>
<evidence type="ECO:0000256" key="1">
    <source>
        <dbReference type="ARBA" id="ARBA00004236"/>
    </source>
</evidence>
<keyword evidence="5" id="KW-0472">Membrane</keyword>